<protein>
    <recommendedName>
        <fullName evidence="2">THD domain-containing protein</fullName>
    </recommendedName>
</protein>
<reference evidence="3 4" key="1">
    <citation type="submission" date="2024-04" db="EMBL/GenBank/DDBJ databases">
        <authorList>
            <consortium name="Genoscope - CEA"/>
            <person name="William W."/>
        </authorList>
    </citation>
    <scope>NUCLEOTIDE SEQUENCE [LARGE SCALE GENOMIC DNA]</scope>
</reference>
<accession>A0AAV2H2L3</accession>
<evidence type="ECO:0000313" key="4">
    <source>
        <dbReference type="Proteomes" id="UP001497497"/>
    </source>
</evidence>
<dbReference type="InterPro" id="IPR006052">
    <property type="entry name" value="TNF_dom"/>
</dbReference>
<proteinExistence type="inferred from homology"/>
<organism evidence="3 4">
    <name type="scientific">Lymnaea stagnalis</name>
    <name type="common">Great pond snail</name>
    <name type="synonym">Helix stagnalis</name>
    <dbReference type="NCBI Taxonomy" id="6523"/>
    <lineage>
        <taxon>Eukaryota</taxon>
        <taxon>Metazoa</taxon>
        <taxon>Spiralia</taxon>
        <taxon>Lophotrochozoa</taxon>
        <taxon>Mollusca</taxon>
        <taxon>Gastropoda</taxon>
        <taxon>Heterobranchia</taxon>
        <taxon>Euthyneura</taxon>
        <taxon>Panpulmonata</taxon>
        <taxon>Hygrophila</taxon>
        <taxon>Lymnaeoidea</taxon>
        <taxon>Lymnaeidae</taxon>
        <taxon>Lymnaea</taxon>
    </lineage>
</organism>
<sequence>VYAHVNVLLPAINATVCKDNNATKDNEATKDNNATEDKVPEFPNKRIYITFIQGEQRSDIEVLEDRVNIIKPGKYLVYSSINFRPDSLLHCKDFKEQNWDALIEIYSNPEYTRIRSAVTCSPETAGYDETSSTISIHELKVGDSIRISISGCGLGLSKPRSSYFGLIKLTD</sequence>
<dbReference type="InterPro" id="IPR008983">
    <property type="entry name" value="Tumour_necrosis_fac-like_dom"/>
</dbReference>
<dbReference type="GO" id="GO:0016020">
    <property type="term" value="C:membrane"/>
    <property type="evidence" value="ECO:0007669"/>
    <property type="project" value="InterPro"/>
</dbReference>
<evidence type="ECO:0000313" key="3">
    <source>
        <dbReference type="EMBL" id="CAL1526489.1"/>
    </source>
</evidence>
<feature type="domain" description="THD" evidence="2">
    <location>
        <begin position="62"/>
        <end position="169"/>
    </location>
</feature>
<dbReference type="Gene3D" id="2.60.120.40">
    <property type="match status" value="1"/>
</dbReference>
<dbReference type="Pfam" id="PF00229">
    <property type="entry name" value="TNF"/>
    <property type="match status" value="1"/>
</dbReference>
<gene>
    <name evidence="3" type="ORF">GSLYS_00000666001</name>
</gene>
<evidence type="ECO:0000256" key="1">
    <source>
        <dbReference type="ARBA" id="ARBA00008670"/>
    </source>
</evidence>
<dbReference type="AlphaFoldDB" id="A0AAV2H2L3"/>
<feature type="non-terminal residue" evidence="3">
    <location>
        <position position="1"/>
    </location>
</feature>
<comment type="caution">
    <text evidence="3">The sequence shown here is derived from an EMBL/GenBank/DDBJ whole genome shotgun (WGS) entry which is preliminary data.</text>
</comment>
<comment type="similarity">
    <text evidence="1">Belongs to the tumor necrosis factor family.</text>
</comment>
<dbReference type="GO" id="GO:0006955">
    <property type="term" value="P:immune response"/>
    <property type="evidence" value="ECO:0007669"/>
    <property type="project" value="InterPro"/>
</dbReference>
<evidence type="ECO:0000259" key="2">
    <source>
        <dbReference type="Pfam" id="PF00229"/>
    </source>
</evidence>
<dbReference type="SUPFAM" id="SSF49842">
    <property type="entry name" value="TNF-like"/>
    <property type="match status" value="1"/>
</dbReference>
<name>A0AAV2H2L3_LYMST</name>
<keyword evidence="4" id="KW-1185">Reference proteome</keyword>
<dbReference type="GO" id="GO:0005164">
    <property type="term" value="F:tumor necrosis factor receptor binding"/>
    <property type="evidence" value="ECO:0007669"/>
    <property type="project" value="InterPro"/>
</dbReference>
<dbReference type="EMBL" id="CAXITT010000006">
    <property type="protein sequence ID" value="CAL1526489.1"/>
    <property type="molecule type" value="Genomic_DNA"/>
</dbReference>
<dbReference type="Proteomes" id="UP001497497">
    <property type="component" value="Unassembled WGS sequence"/>
</dbReference>